<feature type="domain" description="2EXR" evidence="1">
    <location>
        <begin position="90"/>
        <end position="183"/>
    </location>
</feature>
<name>A0A8H7WI65_9HELO</name>
<evidence type="ECO:0000313" key="3">
    <source>
        <dbReference type="Proteomes" id="UP000664132"/>
    </source>
</evidence>
<organism evidence="2 3">
    <name type="scientific">Cadophora malorum</name>
    <dbReference type="NCBI Taxonomy" id="108018"/>
    <lineage>
        <taxon>Eukaryota</taxon>
        <taxon>Fungi</taxon>
        <taxon>Dikarya</taxon>
        <taxon>Ascomycota</taxon>
        <taxon>Pezizomycotina</taxon>
        <taxon>Leotiomycetes</taxon>
        <taxon>Helotiales</taxon>
        <taxon>Ploettnerulaceae</taxon>
        <taxon>Cadophora</taxon>
    </lineage>
</organism>
<dbReference type="PANTHER" id="PTHR35910">
    <property type="entry name" value="2EXR DOMAIN-CONTAINING PROTEIN"/>
    <property type="match status" value="1"/>
</dbReference>
<dbReference type="Proteomes" id="UP000664132">
    <property type="component" value="Unassembled WGS sequence"/>
</dbReference>
<evidence type="ECO:0000259" key="1">
    <source>
        <dbReference type="Pfam" id="PF20150"/>
    </source>
</evidence>
<dbReference type="AlphaFoldDB" id="A0A8H7WI65"/>
<proteinExistence type="predicted"/>
<reference evidence="2" key="1">
    <citation type="submission" date="2021-02" db="EMBL/GenBank/DDBJ databases">
        <title>Genome sequence Cadophora malorum strain M34.</title>
        <authorList>
            <person name="Stefanovic E."/>
            <person name="Vu D."/>
            <person name="Scully C."/>
            <person name="Dijksterhuis J."/>
            <person name="Roader J."/>
            <person name="Houbraken J."/>
        </authorList>
    </citation>
    <scope>NUCLEOTIDE SEQUENCE</scope>
    <source>
        <strain evidence="2">M34</strain>
    </source>
</reference>
<dbReference type="OrthoDB" id="3557569at2759"/>
<dbReference type="InterPro" id="IPR045518">
    <property type="entry name" value="2EXR"/>
</dbReference>
<accession>A0A8H7WI65</accession>
<comment type="caution">
    <text evidence="2">The sequence shown here is derived from an EMBL/GenBank/DDBJ whole genome shotgun (WGS) entry which is preliminary data.</text>
</comment>
<dbReference type="EMBL" id="JAFJYH010000011">
    <property type="protein sequence ID" value="KAG4425340.1"/>
    <property type="molecule type" value="Genomic_DNA"/>
</dbReference>
<dbReference type="Pfam" id="PF20150">
    <property type="entry name" value="2EXR"/>
    <property type="match status" value="1"/>
</dbReference>
<evidence type="ECO:0000313" key="2">
    <source>
        <dbReference type="EMBL" id="KAG4425340.1"/>
    </source>
</evidence>
<gene>
    <name evidence="2" type="ORF">IFR04_001490</name>
</gene>
<keyword evidence="3" id="KW-1185">Reference proteome</keyword>
<sequence>MAELQMFVSYLERLEAQGTSTHPPIPSIQYERIDGSQTTSIPFLRQSISDPYLCIYPVLSTDKSGVRLQSLLSQLSKLDPSLKPRILKCFTLFPKLPPELRLKIWGLAANVERVVGLSFTVDGNGWRDVSRLTVKKNDWAQHSVPAILHVSSESRKEGLRYYTACFDKQLGRNIYINFKTNVLKLIESHTKSVIRHFHDRQMMLLPGPSPVTPQATLALLSGGWSLEESVLRQIQTVELLATQDWKLHSTKAPNIRRLAEMFQLLPGMKTLRVATHDNAFDEAHVDKYYKSDEGYLWRTLILTEHKMELKEEIIRRIAQESLLPPSLRAAKVLCKVVAWSGNDRPIARLPLLLEEDSEPVGLVNGEYRDRTLSRPKLVFKIRLPADGRSSWRI</sequence>
<dbReference type="PANTHER" id="PTHR35910:SF6">
    <property type="entry name" value="2EXR DOMAIN-CONTAINING PROTEIN"/>
    <property type="match status" value="1"/>
</dbReference>
<protein>
    <recommendedName>
        <fullName evidence="1">2EXR domain-containing protein</fullName>
    </recommendedName>
</protein>